<accession>A0A6A6NT56</accession>
<reference evidence="2" key="1">
    <citation type="journal article" date="2020" name="Stud. Mycol.">
        <title>101 Dothideomycetes genomes: a test case for predicting lifestyles and emergence of pathogens.</title>
        <authorList>
            <person name="Haridas S."/>
            <person name="Albert R."/>
            <person name="Binder M."/>
            <person name="Bloem J."/>
            <person name="Labutti K."/>
            <person name="Salamov A."/>
            <person name="Andreopoulos B."/>
            <person name="Baker S."/>
            <person name="Barry K."/>
            <person name="Bills G."/>
            <person name="Bluhm B."/>
            <person name="Cannon C."/>
            <person name="Castanera R."/>
            <person name="Culley D."/>
            <person name="Daum C."/>
            <person name="Ezra D."/>
            <person name="Gonzalez J."/>
            <person name="Henrissat B."/>
            <person name="Kuo A."/>
            <person name="Liang C."/>
            <person name="Lipzen A."/>
            <person name="Lutzoni F."/>
            <person name="Magnuson J."/>
            <person name="Mondo S."/>
            <person name="Nolan M."/>
            <person name="Ohm R."/>
            <person name="Pangilinan J."/>
            <person name="Park H.-J."/>
            <person name="Ramirez L."/>
            <person name="Alfaro M."/>
            <person name="Sun H."/>
            <person name="Tritt A."/>
            <person name="Yoshinaga Y."/>
            <person name="Zwiers L.-H."/>
            <person name="Turgeon B."/>
            <person name="Goodwin S."/>
            <person name="Spatafora J."/>
            <person name="Crous P."/>
            <person name="Grigoriev I."/>
        </authorList>
    </citation>
    <scope>NUCLEOTIDE SEQUENCE</scope>
    <source>
        <strain evidence="2">ATCC 16933</strain>
    </source>
</reference>
<evidence type="ECO:0000313" key="2">
    <source>
        <dbReference type="EMBL" id="KAF2454612.1"/>
    </source>
</evidence>
<organism evidence="2 3">
    <name type="scientific">Lineolata rhizophorae</name>
    <dbReference type="NCBI Taxonomy" id="578093"/>
    <lineage>
        <taxon>Eukaryota</taxon>
        <taxon>Fungi</taxon>
        <taxon>Dikarya</taxon>
        <taxon>Ascomycota</taxon>
        <taxon>Pezizomycotina</taxon>
        <taxon>Dothideomycetes</taxon>
        <taxon>Dothideomycetes incertae sedis</taxon>
        <taxon>Lineolatales</taxon>
        <taxon>Lineolataceae</taxon>
        <taxon>Lineolata</taxon>
    </lineage>
</organism>
<gene>
    <name evidence="2" type="ORF">BDY21DRAFT_352275</name>
</gene>
<evidence type="ECO:0000313" key="3">
    <source>
        <dbReference type="Proteomes" id="UP000799766"/>
    </source>
</evidence>
<dbReference type="Proteomes" id="UP000799766">
    <property type="component" value="Unassembled WGS sequence"/>
</dbReference>
<sequence length="154" mass="17587">MYLGMYHYGVLLARMPSDPFFAQELAVWRCRSYLRPLISVPRWSPSDNAAGNRTYPMIRRATVVLFVVSNNTTHGPQLHLARERVHGATPLPTALPCCRLTGDVFRPLYVVGTASQLPVCTLPARSTKVVRRISEHRQRLHRHDKPRPSFSRSR</sequence>
<protein>
    <submittedName>
        <fullName evidence="2">Uncharacterized protein</fullName>
    </submittedName>
</protein>
<keyword evidence="3" id="KW-1185">Reference proteome</keyword>
<feature type="region of interest" description="Disordered" evidence="1">
    <location>
        <begin position="135"/>
        <end position="154"/>
    </location>
</feature>
<evidence type="ECO:0000256" key="1">
    <source>
        <dbReference type="SAM" id="MobiDB-lite"/>
    </source>
</evidence>
<dbReference type="AlphaFoldDB" id="A0A6A6NT56"/>
<proteinExistence type="predicted"/>
<name>A0A6A6NT56_9PEZI</name>
<dbReference type="EMBL" id="MU001690">
    <property type="protein sequence ID" value="KAF2454612.1"/>
    <property type="molecule type" value="Genomic_DNA"/>
</dbReference>